<dbReference type="NCBIfam" id="TIGR02669">
    <property type="entry name" value="SpoIID_LytB"/>
    <property type="match status" value="1"/>
</dbReference>
<name>A0A9D1ENP8_9FIRM</name>
<accession>A0A9D1ENP8</accession>
<feature type="compositionally biased region" description="Low complexity" evidence="1">
    <location>
        <begin position="115"/>
        <end position="160"/>
    </location>
</feature>
<reference evidence="2" key="1">
    <citation type="submission" date="2020-10" db="EMBL/GenBank/DDBJ databases">
        <authorList>
            <person name="Gilroy R."/>
        </authorList>
    </citation>
    <scope>NUCLEOTIDE SEQUENCE</scope>
    <source>
        <strain evidence="2">CHK157-1446</strain>
    </source>
</reference>
<evidence type="ECO:0000313" key="2">
    <source>
        <dbReference type="EMBL" id="HIS24633.1"/>
    </source>
</evidence>
<evidence type="ECO:0000256" key="1">
    <source>
        <dbReference type="SAM" id="MobiDB-lite"/>
    </source>
</evidence>
<gene>
    <name evidence="2" type="ORF">IAD01_04430</name>
</gene>
<feature type="compositionally biased region" description="Polar residues" evidence="1">
    <location>
        <begin position="95"/>
        <end position="114"/>
    </location>
</feature>
<evidence type="ECO:0000313" key="3">
    <source>
        <dbReference type="Proteomes" id="UP000823982"/>
    </source>
</evidence>
<protein>
    <submittedName>
        <fullName evidence="2">SpoIID/LytB domain-containing protein</fullName>
    </submittedName>
</protein>
<comment type="caution">
    <text evidence="2">The sequence shown here is derived from an EMBL/GenBank/DDBJ whole genome shotgun (WGS) entry which is preliminary data.</text>
</comment>
<dbReference type="GO" id="GO:0030435">
    <property type="term" value="P:sporulation resulting in formation of a cellular spore"/>
    <property type="evidence" value="ECO:0007669"/>
    <property type="project" value="InterPro"/>
</dbReference>
<reference evidence="2" key="2">
    <citation type="journal article" date="2021" name="PeerJ">
        <title>Extensive microbial diversity within the chicken gut microbiome revealed by metagenomics and culture.</title>
        <authorList>
            <person name="Gilroy R."/>
            <person name="Ravi A."/>
            <person name="Getino M."/>
            <person name="Pursley I."/>
            <person name="Horton D.L."/>
            <person name="Alikhan N.F."/>
            <person name="Baker D."/>
            <person name="Gharbi K."/>
            <person name="Hall N."/>
            <person name="Watson M."/>
            <person name="Adriaenssens E.M."/>
            <person name="Foster-Nyarko E."/>
            <person name="Jarju S."/>
            <person name="Secka A."/>
            <person name="Antonio M."/>
            <person name="Oren A."/>
            <person name="Chaudhuri R.R."/>
            <person name="La Ragione R."/>
            <person name="Hildebrand F."/>
            <person name="Pallen M.J."/>
        </authorList>
    </citation>
    <scope>NUCLEOTIDE SEQUENCE</scope>
    <source>
        <strain evidence="2">CHK157-1446</strain>
    </source>
</reference>
<organism evidence="2 3">
    <name type="scientific">Candidatus Faeciplasma gallinarum</name>
    <dbReference type="NCBI Taxonomy" id="2840799"/>
    <lineage>
        <taxon>Bacteria</taxon>
        <taxon>Bacillati</taxon>
        <taxon>Bacillota</taxon>
        <taxon>Clostridia</taxon>
        <taxon>Eubacteriales</taxon>
        <taxon>Oscillospiraceae</taxon>
        <taxon>Oscillospiraceae incertae sedis</taxon>
        <taxon>Candidatus Faeciplasma</taxon>
    </lineage>
</organism>
<feature type="region of interest" description="Disordered" evidence="1">
    <location>
        <begin position="95"/>
        <end position="179"/>
    </location>
</feature>
<dbReference type="EMBL" id="DVIR01000039">
    <property type="protein sequence ID" value="HIS24633.1"/>
    <property type="molecule type" value="Genomic_DNA"/>
</dbReference>
<proteinExistence type="predicted"/>
<dbReference type="InterPro" id="IPR013486">
    <property type="entry name" value="SpoIID/LytB"/>
</dbReference>
<dbReference type="Proteomes" id="UP000823982">
    <property type="component" value="Unassembled WGS sequence"/>
</dbReference>
<sequence length="532" mass="59086">MKKRFSIKRAIILLSIVLVYSVALCFISVLAKKSMLNDITFNADSAQVISDEVGADDASANQSEVSTPHYYDAASILEDLEKKDQYDNYGIFAPVTTQVPTDENSQPSRNTESVTTAPEPDATEPTTPSPAETEQPKTTQAQTTAATTTAPESEKQTTTTSEEDIVIDDDDSSDVSLVEEDDEDVVINDEDVIIEDEEKNEEVEDTVITPDMVDKDYIQSLIEKYYEQLQNDPWGSNSSGNPWGTGSTGASEPQYYPNDNLVSTKSYADDIVTIYDKTTGRYVTDNAFDLVCQITYNEIGTSMHPEAIKAQAVAAYSYIKHYQQKGEYASISTKADPPQLIIDCVRAVDGLAMYYDDKYIMAAFSASTGGVTCSSENVWGGERPYLVSVVNEYDYLDTKNYGRVTTYTVDELRKKIESKTDIKLSDNYENWIQILSYADGNYVDKIAIDGHTTAEVSGKERELTAYVFRTYILSIRSTCFTVSYENGVFTFVTYGYGHGVGMSQIGADLYAEIGGYTFDQILHHYYTGITIK</sequence>
<feature type="compositionally biased region" description="Acidic residues" evidence="1">
    <location>
        <begin position="161"/>
        <end position="179"/>
    </location>
</feature>
<dbReference type="AlphaFoldDB" id="A0A9D1ENP8"/>